<evidence type="ECO:0000256" key="1">
    <source>
        <dbReference type="SAM" id="SignalP"/>
    </source>
</evidence>
<feature type="signal peptide" evidence="1">
    <location>
        <begin position="1"/>
        <end position="16"/>
    </location>
</feature>
<dbReference type="EMBL" id="KV424048">
    <property type="protein sequence ID" value="KZT53032.1"/>
    <property type="molecule type" value="Genomic_DNA"/>
</dbReference>
<dbReference type="AlphaFoldDB" id="A0A165DKU6"/>
<dbReference type="Proteomes" id="UP000076842">
    <property type="component" value="Unassembled WGS sequence"/>
</dbReference>
<keyword evidence="1" id="KW-0732">Signal</keyword>
<feature type="non-terminal residue" evidence="2">
    <location>
        <position position="275"/>
    </location>
</feature>
<organism evidence="2 3">
    <name type="scientific">Calocera cornea HHB12733</name>
    <dbReference type="NCBI Taxonomy" id="1353952"/>
    <lineage>
        <taxon>Eukaryota</taxon>
        <taxon>Fungi</taxon>
        <taxon>Dikarya</taxon>
        <taxon>Basidiomycota</taxon>
        <taxon>Agaricomycotina</taxon>
        <taxon>Dacrymycetes</taxon>
        <taxon>Dacrymycetales</taxon>
        <taxon>Dacrymycetaceae</taxon>
        <taxon>Calocera</taxon>
    </lineage>
</organism>
<dbReference type="OrthoDB" id="10496523at2759"/>
<evidence type="ECO:0000313" key="2">
    <source>
        <dbReference type="EMBL" id="KZT53032.1"/>
    </source>
</evidence>
<accession>A0A165DKU6</accession>
<evidence type="ECO:0000313" key="3">
    <source>
        <dbReference type="Proteomes" id="UP000076842"/>
    </source>
</evidence>
<name>A0A165DKU6_9BASI</name>
<keyword evidence="3" id="KW-1185">Reference proteome</keyword>
<reference evidence="2 3" key="1">
    <citation type="journal article" date="2016" name="Mol. Biol. Evol.">
        <title>Comparative Genomics of Early-Diverging Mushroom-Forming Fungi Provides Insights into the Origins of Lignocellulose Decay Capabilities.</title>
        <authorList>
            <person name="Nagy L.G."/>
            <person name="Riley R."/>
            <person name="Tritt A."/>
            <person name="Adam C."/>
            <person name="Daum C."/>
            <person name="Floudas D."/>
            <person name="Sun H."/>
            <person name="Yadav J.S."/>
            <person name="Pangilinan J."/>
            <person name="Larsson K.H."/>
            <person name="Matsuura K."/>
            <person name="Barry K."/>
            <person name="Labutti K."/>
            <person name="Kuo R."/>
            <person name="Ohm R.A."/>
            <person name="Bhattacharya S.S."/>
            <person name="Shirouzu T."/>
            <person name="Yoshinaga Y."/>
            <person name="Martin F.M."/>
            <person name="Grigoriev I.V."/>
            <person name="Hibbett D.S."/>
        </authorList>
    </citation>
    <scope>NUCLEOTIDE SEQUENCE [LARGE SCALE GENOMIC DNA]</scope>
    <source>
        <strain evidence="2 3">HHB12733</strain>
    </source>
</reference>
<protein>
    <submittedName>
        <fullName evidence="2">Uncharacterized protein</fullName>
    </submittedName>
</protein>
<sequence>MLFWLVLASLSIKLVPLRLPEEPAMEDRCLYHTDCPSCWLNVWAMLQITPTMVHPLDAVDKVGVEQRSVRRSLPQSPGGYLLASGCSLKGTITGTSPFPTVCLHFPVSRRNARPMPCHQADFSYIQTLAALQYSVDLARPDPRPLPPTISVTSLTESSIQPAHTEDHMCPILNRLRKGTTNVGSGPVSTERGLQPRKLKKGTNFFFCKARSRGDLIILLSNAERTESASVVEDVVGWIEAKRKRGQSDSVIVKKVEDLEMQFQRHISLHPMFHAA</sequence>
<gene>
    <name evidence="2" type="ORF">CALCODRAFT_557742</name>
</gene>
<feature type="chain" id="PRO_5007856643" evidence="1">
    <location>
        <begin position="17"/>
        <end position="275"/>
    </location>
</feature>
<dbReference type="InParanoid" id="A0A165DKU6"/>
<proteinExistence type="predicted"/>